<sequence length="150" mass="16263">MNDLRIDHVDAALSALDQADPQRKAALWQWAYLEMLHETLSAMHQLSHRVGVAELVADAWLAPVDVIAPEQSFLDRATLADPRVQAFALALAEASSRQSRAELWRSGYASAVQATLQGMQALAGKHRIDAQVAARWLSAGADAPKSAVRA</sequence>
<reference evidence="1 2" key="1">
    <citation type="submission" date="2019-03" db="EMBL/GenBank/DDBJ databases">
        <title>Tal1 in Xanthomonas translucens pv. cerealis Contributes to Virulence in Bacterial Leaf Streak of Wheat.</title>
        <authorList>
            <person name="Shah S.M.A."/>
            <person name="Haq F."/>
            <person name="Ma W."/>
            <person name="Xu X."/>
            <person name="Wang S."/>
            <person name="Xu Z."/>
            <person name="Zou L."/>
            <person name="Zhu B."/>
            <person name="Chen G."/>
        </authorList>
    </citation>
    <scope>NUCLEOTIDE SEQUENCE [LARGE SCALE GENOMIC DNA]</scope>
    <source>
        <strain evidence="1 2">01</strain>
    </source>
</reference>
<evidence type="ECO:0000313" key="2">
    <source>
        <dbReference type="Proteomes" id="UP000319349"/>
    </source>
</evidence>
<dbReference type="AlphaFoldDB" id="A0A514EH41"/>
<evidence type="ECO:0000313" key="1">
    <source>
        <dbReference type="EMBL" id="QDI05362.1"/>
    </source>
</evidence>
<protein>
    <submittedName>
        <fullName evidence="1">Uncharacterized protein</fullName>
    </submittedName>
</protein>
<organism evidence="1 2">
    <name type="scientific">Xanthomonas cerealis pv. cerealis</name>
    <dbReference type="NCBI Taxonomy" id="152263"/>
    <lineage>
        <taxon>Bacteria</taxon>
        <taxon>Pseudomonadati</taxon>
        <taxon>Pseudomonadota</taxon>
        <taxon>Gammaproteobacteria</taxon>
        <taxon>Lysobacterales</taxon>
        <taxon>Lysobacteraceae</taxon>
        <taxon>Xanthomonas</taxon>
        <taxon>Xanthomonas translucens group</taxon>
        <taxon>Xanthomonas cerealis</taxon>
    </lineage>
</organism>
<gene>
    <name evidence="1" type="ORF">E4A48_18285</name>
</gene>
<accession>A0A514EH41</accession>
<dbReference type="Proteomes" id="UP000319349">
    <property type="component" value="Chromosome"/>
</dbReference>
<dbReference type="EMBL" id="CP038228">
    <property type="protein sequence ID" value="QDI05362.1"/>
    <property type="molecule type" value="Genomic_DNA"/>
</dbReference>
<name>A0A514EH41_9XANT</name>
<proteinExistence type="predicted"/>
<dbReference type="RefSeq" id="WP_052235022.1">
    <property type="nucleotide sequence ID" value="NZ_CM003052.1"/>
</dbReference>
<keyword evidence="2" id="KW-1185">Reference proteome</keyword>